<keyword evidence="17" id="KW-1185">Reference proteome</keyword>
<feature type="transmembrane region" description="Helical" evidence="14">
    <location>
        <begin position="83"/>
        <end position="105"/>
    </location>
</feature>
<feature type="domain" description="Cytochrome b561 bacterial/Ni-hydrogenase" evidence="15">
    <location>
        <begin position="121"/>
        <end position="302"/>
    </location>
</feature>
<dbReference type="EC" id="1.2.1.2" evidence="16"/>
<comment type="subcellular location">
    <subcellularLocation>
        <location evidence="2">Cell membrane</location>
        <topology evidence="2">Multi-pass membrane protein</topology>
    </subcellularLocation>
</comment>
<evidence type="ECO:0000256" key="12">
    <source>
        <dbReference type="ARBA" id="ARBA00023136"/>
    </source>
</evidence>
<dbReference type="InterPro" id="IPR011577">
    <property type="entry name" value="Cyt_b561_bac/Ni-Hgenase"/>
</dbReference>
<accession>Q0A5X2</accession>
<dbReference type="EMBL" id="CP000453">
    <property type="protein sequence ID" value="ABI57765.1"/>
    <property type="molecule type" value="Genomic_DNA"/>
</dbReference>
<name>Q0A5X2_ALKEH</name>
<evidence type="ECO:0000256" key="4">
    <source>
        <dbReference type="ARBA" id="ARBA00022448"/>
    </source>
</evidence>
<feature type="region of interest" description="Disordered" evidence="13">
    <location>
        <begin position="327"/>
        <end position="369"/>
    </location>
</feature>
<feature type="compositionally biased region" description="Polar residues" evidence="13">
    <location>
        <begin position="1"/>
        <end position="14"/>
    </location>
</feature>
<evidence type="ECO:0000259" key="15">
    <source>
        <dbReference type="Pfam" id="PF01292"/>
    </source>
</evidence>
<evidence type="ECO:0000256" key="2">
    <source>
        <dbReference type="ARBA" id="ARBA00004651"/>
    </source>
</evidence>
<evidence type="ECO:0000313" key="17">
    <source>
        <dbReference type="Proteomes" id="UP000001962"/>
    </source>
</evidence>
<feature type="transmembrane region" description="Helical" evidence="14">
    <location>
        <begin position="231"/>
        <end position="253"/>
    </location>
</feature>
<proteinExistence type="inferred from homology"/>
<evidence type="ECO:0000256" key="6">
    <source>
        <dbReference type="ARBA" id="ARBA00022617"/>
    </source>
</evidence>
<dbReference type="KEGG" id="aeh:Mlg_2425"/>
<sequence>MSSDSTVIPRDTNSGWAAERARRGGRQRHSKWWLLAVIVSVTLSLPLSGYLAPAAASQGADLAGFYPESQISYSWSSLREGPLTIFALLAIAGSILVFLAFHLFAGKVRIDGGRSGTTVPRWSRFERLLHWLLAGSFIVLAITGLSLFFGRYALMPLLGERGFSTYASGAIWIHETIGLVFVALLVAAILQWIKGNLFRSYDWQWFKQGGGYIGDRNTHPPAGKANGGEKLYFWLGIVSMGSVTAITGLVLYFTTWTGSEGLVAWSLIFHVLGAAGFIALAIGHVYLGAIGNEGTLEGMVSGRVDCNWAKQHHNIWYEEILQDGVQPEPASTSAADASVPSAKSSKSTATDAASLTIRTDDAPARRPLS</sequence>
<evidence type="ECO:0000256" key="1">
    <source>
        <dbReference type="ARBA" id="ARBA00001971"/>
    </source>
</evidence>
<dbReference type="RefSeq" id="WP_011630158.1">
    <property type="nucleotide sequence ID" value="NC_008340.1"/>
</dbReference>
<dbReference type="PANTHER" id="PTHR30074:SF6">
    <property type="entry name" value="FORMATE DEHYDROGENASE GAMMA SUBUNIT"/>
    <property type="match status" value="1"/>
</dbReference>
<keyword evidence="8" id="KW-0479">Metal-binding</keyword>
<comment type="similarity">
    <text evidence="3">Belongs to the formate dehydrogenase gamma subunit family.</text>
</comment>
<keyword evidence="12 14" id="KW-0472">Membrane</keyword>
<dbReference type="Pfam" id="PF01292">
    <property type="entry name" value="Ni_hydr_CYTB"/>
    <property type="match status" value="1"/>
</dbReference>
<dbReference type="GO" id="GO:0005886">
    <property type="term" value="C:plasma membrane"/>
    <property type="evidence" value="ECO:0007669"/>
    <property type="project" value="UniProtKB-SubCell"/>
</dbReference>
<dbReference type="GO" id="GO:0036397">
    <property type="term" value="F:formate dehydrogenase (quinone) activity"/>
    <property type="evidence" value="ECO:0007669"/>
    <property type="project" value="TreeGrafter"/>
</dbReference>
<dbReference type="eggNOG" id="COG2864">
    <property type="taxonomic scope" value="Bacteria"/>
</dbReference>
<keyword evidence="11" id="KW-0408">Iron</keyword>
<dbReference type="PANTHER" id="PTHR30074">
    <property type="entry name" value="FORMATE DEHYDROGENASE, NITRATE-INDUCIBLE, CYTOCHROME B556 FDN SUBUNIT"/>
    <property type="match status" value="1"/>
</dbReference>
<evidence type="ECO:0000256" key="13">
    <source>
        <dbReference type="SAM" id="MobiDB-lite"/>
    </source>
</evidence>
<dbReference type="GO" id="GO:0015944">
    <property type="term" value="P:formate oxidation"/>
    <property type="evidence" value="ECO:0007669"/>
    <property type="project" value="TreeGrafter"/>
</dbReference>
<keyword evidence="4" id="KW-0813">Transport</keyword>
<feature type="region of interest" description="Disordered" evidence="13">
    <location>
        <begin position="1"/>
        <end position="22"/>
    </location>
</feature>
<protein>
    <submittedName>
        <fullName evidence="16">Formate dehydrogenase gamma subunit</fullName>
        <ecNumber evidence="16">1.2.1.2</ecNumber>
    </submittedName>
</protein>
<dbReference type="InterPro" id="IPR051817">
    <property type="entry name" value="FDH_cytochrome_b556_subunit"/>
</dbReference>
<gene>
    <name evidence="16" type="ordered locus">Mlg_2425</name>
</gene>
<evidence type="ECO:0000256" key="3">
    <source>
        <dbReference type="ARBA" id="ARBA00010747"/>
    </source>
</evidence>
<feature type="transmembrane region" description="Helical" evidence="14">
    <location>
        <begin position="169"/>
        <end position="190"/>
    </location>
</feature>
<dbReference type="SUPFAM" id="SSF81342">
    <property type="entry name" value="Transmembrane di-heme cytochromes"/>
    <property type="match status" value="1"/>
</dbReference>
<evidence type="ECO:0000256" key="10">
    <source>
        <dbReference type="ARBA" id="ARBA00022989"/>
    </source>
</evidence>
<feature type="compositionally biased region" description="Low complexity" evidence="13">
    <location>
        <begin position="333"/>
        <end position="354"/>
    </location>
</feature>
<dbReference type="HOGENOM" id="CLU_047957_0_0_6"/>
<feature type="transmembrane region" description="Helical" evidence="14">
    <location>
        <begin position="32"/>
        <end position="52"/>
    </location>
</feature>
<keyword evidence="9" id="KW-0249">Electron transport</keyword>
<comment type="cofactor">
    <cofactor evidence="1">
        <name>heme</name>
        <dbReference type="ChEBI" id="CHEBI:30413"/>
    </cofactor>
</comment>
<dbReference type="GO" id="GO:0046872">
    <property type="term" value="F:metal ion binding"/>
    <property type="evidence" value="ECO:0007669"/>
    <property type="project" value="UniProtKB-KW"/>
</dbReference>
<keyword evidence="16" id="KW-0560">Oxidoreductase</keyword>
<dbReference type="NCBIfam" id="TIGR01583">
    <property type="entry name" value="formate-DH-gamm"/>
    <property type="match status" value="1"/>
</dbReference>
<dbReference type="GO" id="GO:0022904">
    <property type="term" value="P:respiratory electron transport chain"/>
    <property type="evidence" value="ECO:0007669"/>
    <property type="project" value="InterPro"/>
</dbReference>
<dbReference type="GO" id="GO:0008863">
    <property type="term" value="F:formate dehydrogenase (NAD+) activity"/>
    <property type="evidence" value="ECO:0007669"/>
    <property type="project" value="InterPro"/>
</dbReference>
<evidence type="ECO:0000256" key="14">
    <source>
        <dbReference type="SAM" id="Phobius"/>
    </source>
</evidence>
<dbReference type="GO" id="GO:0009061">
    <property type="term" value="P:anaerobic respiration"/>
    <property type="evidence" value="ECO:0007669"/>
    <property type="project" value="TreeGrafter"/>
</dbReference>
<keyword evidence="7 14" id="KW-0812">Transmembrane</keyword>
<dbReference type="GO" id="GO:0009055">
    <property type="term" value="F:electron transfer activity"/>
    <property type="evidence" value="ECO:0007669"/>
    <property type="project" value="InterPro"/>
</dbReference>
<dbReference type="OrthoDB" id="9790598at2"/>
<reference evidence="17" key="1">
    <citation type="submission" date="2006-08" db="EMBL/GenBank/DDBJ databases">
        <title>Complete sequence of Alkalilimnicola ehrilichei MLHE-1.</title>
        <authorList>
            <person name="Copeland A."/>
            <person name="Lucas S."/>
            <person name="Lapidus A."/>
            <person name="Barry K."/>
            <person name="Detter J.C."/>
            <person name="Glavina del Rio T."/>
            <person name="Hammon N."/>
            <person name="Israni S."/>
            <person name="Dalin E."/>
            <person name="Tice H."/>
            <person name="Pitluck S."/>
            <person name="Sims D."/>
            <person name="Brettin T."/>
            <person name="Bruce D."/>
            <person name="Han C."/>
            <person name="Tapia R."/>
            <person name="Gilna P."/>
            <person name="Schmutz J."/>
            <person name="Larimer F."/>
            <person name="Land M."/>
            <person name="Hauser L."/>
            <person name="Kyrpides N."/>
            <person name="Mikhailova N."/>
            <person name="Oremland R.S."/>
            <person name="Hoeft S.E."/>
            <person name="Switzer-Blum J."/>
            <person name="Kulp T."/>
            <person name="King G."/>
            <person name="Tabita R."/>
            <person name="Witte B."/>
            <person name="Santini J.M."/>
            <person name="Basu P."/>
            <person name="Hollibaugh J.T."/>
            <person name="Xie G."/>
            <person name="Stolz J.F."/>
            <person name="Richardson P."/>
        </authorList>
    </citation>
    <scope>NUCLEOTIDE SEQUENCE [LARGE SCALE GENOMIC DNA]</scope>
    <source>
        <strain evidence="17">ATCC BAA-1101 / DSM 17681 / MLHE-1</strain>
    </source>
</reference>
<evidence type="ECO:0000256" key="11">
    <source>
        <dbReference type="ARBA" id="ARBA00023004"/>
    </source>
</evidence>
<feature type="transmembrane region" description="Helical" evidence="14">
    <location>
        <begin position="265"/>
        <end position="287"/>
    </location>
</feature>
<feature type="transmembrane region" description="Helical" evidence="14">
    <location>
        <begin position="128"/>
        <end position="149"/>
    </location>
</feature>
<evidence type="ECO:0000256" key="9">
    <source>
        <dbReference type="ARBA" id="ARBA00022982"/>
    </source>
</evidence>
<keyword evidence="6" id="KW-0349">Heme</keyword>
<dbReference type="Gene3D" id="1.20.950.20">
    <property type="entry name" value="Transmembrane di-heme cytochromes, Chain C"/>
    <property type="match status" value="1"/>
</dbReference>
<dbReference type="AlphaFoldDB" id="Q0A5X2"/>
<keyword evidence="10 14" id="KW-1133">Transmembrane helix</keyword>
<keyword evidence="5" id="KW-1003">Cell membrane</keyword>
<evidence type="ECO:0000313" key="16">
    <source>
        <dbReference type="EMBL" id="ABI57765.1"/>
    </source>
</evidence>
<evidence type="ECO:0000256" key="8">
    <source>
        <dbReference type="ARBA" id="ARBA00022723"/>
    </source>
</evidence>
<dbReference type="InterPro" id="IPR016174">
    <property type="entry name" value="Di-haem_cyt_TM"/>
</dbReference>
<evidence type="ECO:0000256" key="7">
    <source>
        <dbReference type="ARBA" id="ARBA00022692"/>
    </source>
</evidence>
<evidence type="ECO:0000256" key="5">
    <source>
        <dbReference type="ARBA" id="ARBA00022475"/>
    </source>
</evidence>
<feature type="compositionally biased region" description="Basic and acidic residues" evidence="13">
    <location>
        <begin position="358"/>
        <end position="369"/>
    </location>
</feature>
<dbReference type="GO" id="GO:0009326">
    <property type="term" value="C:formate dehydrogenase complex"/>
    <property type="evidence" value="ECO:0007669"/>
    <property type="project" value="InterPro"/>
</dbReference>
<organism evidence="16 17">
    <name type="scientific">Alkalilimnicola ehrlichii (strain ATCC BAA-1101 / DSM 17681 / MLHE-1)</name>
    <dbReference type="NCBI Taxonomy" id="187272"/>
    <lineage>
        <taxon>Bacteria</taxon>
        <taxon>Pseudomonadati</taxon>
        <taxon>Pseudomonadota</taxon>
        <taxon>Gammaproteobacteria</taxon>
        <taxon>Chromatiales</taxon>
        <taxon>Ectothiorhodospiraceae</taxon>
        <taxon>Alkalilimnicola</taxon>
    </lineage>
</organism>
<dbReference type="Proteomes" id="UP000001962">
    <property type="component" value="Chromosome"/>
</dbReference>
<dbReference type="InterPro" id="IPR006471">
    <property type="entry name" value="Formate_DH_gsu"/>
</dbReference>